<dbReference type="InterPro" id="IPR022409">
    <property type="entry name" value="PKD/Chitinase_dom"/>
</dbReference>
<dbReference type="InterPro" id="IPR001791">
    <property type="entry name" value="Laminin_G"/>
</dbReference>
<dbReference type="OrthoDB" id="1489094at2"/>
<feature type="domain" description="PKD" evidence="1">
    <location>
        <begin position="116"/>
        <end position="191"/>
    </location>
</feature>
<dbReference type="PANTHER" id="PTHR42535">
    <property type="entry name" value="OOKINETE PROTEIN, PUTATIVE-RELATED"/>
    <property type="match status" value="1"/>
</dbReference>
<dbReference type="CDD" id="cd00146">
    <property type="entry name" value="PKD"/>
    <property type="match status" value="3"/>
</dbReference>
<dbReference type="EMBL" id="FQUM01000001">
    <property type="protein sequence ID" value="SHE50270.1"/>
    <property type="molecule type" value="Genomic_DNA"/>
</dbReference>
<reference evidence="2 3" key="1">
    <citation type="submission" date="2016-11" db="EMBL/GenBank/DDBJ databases">
        <authorList>
            <person name="Jaros S."/>
            <person name="Januszkiewicz K."/>
            <person name="Wedrychowicz H."/>
        </authorList>
    </citation>
    <scope>NUCLEOTIDE SEQUENCE [LARGE SCALE GENOMIC DNA]</scope>
    <source>
        <strain evidence="2 3">DSM 26910</strain>
    </source>
</reference>
<dbReference type="AlphaFoldDB" id="A0A1M4U0Q3"/>
<dbReference type="PANTHER" id="PTHR42535:SF2">
    <property type="entry name" value="CHROMOSOME UNDETERMINED SCAFFOLD_146, WHOLE GENOME SHOTGUN SEQUENCE"/>
    <property type="match status" value="1"/>
</dbReference>
<dbReference type="InterPro" id="IPR013320">
    <property type="entry name" value="ConA-like_dom_sf"/>
</dbReference>
<feature type="domain" description="PKD" evidence="1">
    <location>
        <begin position="31"/>
        <end position="116"/>
    </location>
</feature>
<dbReference type="Pfam" id="PF13385">
    <property type="entry name" value="Laminin_G_3"/>
    <property type="match status" value="1"/>
</dbReference>
<feature type="domain" description="PKD" evidence="1">
    <location>
        <begin position="221"/>
        <end position="270"/>
    </location>
</feature>
<dbReference type="SUPFAM" id="SSF49299">
    <property type="entry name" value="PKD domain"/>
    <property type="match status" value="3"/>
</dbReference>
<dbReference type="CDD" id="cd00110">
    <property type="entry name" value="LamG"/>
    <property type="match status" value="1"/>
</dbReference>
<dbReference type="InterPro" id="IPR013783">
    <property type="entry name" value="Ig-like_fold"/>
</dbReference>
<dbReference type="Gene3D" id="2.60.40.10">
    <property type="entry name" value="Immunoglobulins"/>
    <property type="match status" value="3"/>
</dbReference>
<dbReference type="Gene3D" id="2.60.120.200">
    <property type="match status" value="1"/>
</dbReference>
<dbReference type="Pfam" id="PF00801">
    <property type="entry name" value="PKD"/>
    <property type="match status" value="3"/>
</dbReference>
<evidence type="ECO:0000259" key="1">
    <source>
        <dbReference type="PROSITE" id="PS50093"/>
    </source>
</evidence>
<dbReference type="GO" id="GO:0004553">
    <property type="term" value="F:hydrolase activity, hydrolyzing O-glycosyl compounds"/>
    <property type="evidence" value="ECO:0007669"/>
    <property type="project" value="UniProtKB-ARBA"/>
</dbReference>
<dbReference type="InterPro" id="IPR035986">
    <property type="entry name" value="PKD_dom_sf"/>
</dbReference>
<dbReference type="GO" id="GO:0005975">
    <property type="term" value="P:carbohydrate metabolic process"/>
    <property type="evidence" value="ECO:0007669"/>
    <property type="project" value="UniProtKB-ARBA"/>
</dbReference>
<accession>A0A1M4U0Q3</accession>
<dbReference type="SUPFAM" id="SSF49899">
    <property type="entry name" value="Concanavalin A-like lectins/glucanases"/>
    <property type="match status" value="1"/>
</dbReference>
<gene>
    <name evidence="2" type="ORF">SAMN05444274_101534</name>
</gene>
<evidence type="ECO:0000313" key="3">
    <source>
        <dbReference type="Proteomes" id="UP000184164"/>
    </source>
</evidence>
<dbReference type="SMART" id="SM00089">
    <property type="entry name" value="PKD"/>
    <property type="match status" value="3"/>
</dbReference>
<keyword evidence="3" id="KW-1185">Reference proteome</keyword>
<protein>
    <submittedName>
        <fullName evidence="2">PKD repeat-containing protein</fullName>
    </submittedName>
</protein>
<dbReference type="PROSITE" id="PS51257">
    <property type="entry name" value="PROKAR_LIPOPROTEIN"/>
    <property type="match status" value="1"/>
</dbReference>
<name>A0A1M4U0Q3_9BACT</name>
<proteinExistence type="predicted"/>
<evidence type="ECO:0000313" key="2">
    <source>
        <dbReference type="EMBL" id="SHE50270.1"/>
    </source>
</evidence>
<dbReference type="PROSITE" id="PS50093">
    <property type="entry name" value="PKD"/>
    <property type="match status" value="3"/>
</dbReference>
<organism evidence="2 3">
    <name type="scientific">Mariniphaga anaerophila</name>
    <dbReference type="NCBI Taxonomy" id="1484053"/>
    <lineage>
        <taxon>Bacteria</taxon>
        <taxon>Pseudomonadati</taxon>
        <taxon>Bacteroidota</taxon>
        <taxon>Bacteroidia</taxon>
        <taxon>Marinilabiliales</taxon>
        <taxon>Prolixibacteraceae</taxon>
        <taxon>Mariniphaga</taxon>
    </lineage>
</organism>
<dbReference type="Proteomes" id="UP000184164">
    <property type="component" value="Unassembled WGS sequence"/>
</dbReference>
<dbReference type="InterPro" id="IPR000601">
    <property type="entry name" value="PKD_dom"/>
</dbReference>
<dbReference type="STRING" id="1484053.SAMN05444274_101534"/>
<dbReference type="RefSeq" id="WP_072998631.1">
    <property type="nucleotide sequence ID" value="NZ_FQUM01000001.1"/>
</dbReference>
<sequence length="503" mass="54784">MKTKFNITILLTILVLGLIISCQDELEELPLRVEFNSESQNVVAGQSVVFTDISEGDPSRWSWKFEGGTPSTSALSSPEIMYSTPGTYPVQLTIGKRNDSVSIVKDAFITVEYGPVSADFTESATSITQGESVSFTDLSQGLPTSWLWEFIPVEGGNTLTSNEQNPTITFNDFGIYTVRLTVSNPKGDDVTEKEELLNVIDITSIEADFTTEFKSTYGGGSIQFNDATLGTVNSWTWTFEGGTPASSTEKNPVVSYSSPGRYKVKLEASNDFKSSEKEVVDYVLVVPGNGLVALYPFDGNWNDAGPNNVDPTNEESGSISFDNMDRKELNGAALFDGESALVVPDHPAFNFGTEDFSISCWIKTDITSKMMIWQESGANGGGDNQTWLRIGDNTTSRKMRFAVEDDTGGAIINSDHGVSDNEWHHVVCTRSGTITNIFVDGEVIATKDTGVIKNVSNNQNFKIGAQETGGGGSYSNKYTGLIDEFILYDRVLPVDEIKALYGL</sequence>